<evidence type="ECO:0000256" key="1">
    <source>
        <dbReference type="SAM" id="Phobius"/>
    </source>
</evidence>
<dbReference type="EMBL" id="BARU01032073">
    <property type="protein sequence ID" value="GAH66863.1"/>
    <property type="molecule type" value="Genomic_DNA"/>
</dbReference>
<proteinExistence type="predicted"/>
<keyword evidence="1" id="KW-0812">Transmembrane</keyword>
<organism evidence="2">
    <name type="scientific">marine sediment metagenome</name>
    <dbReference type="NCBI Taxonomy" id="412755"/>
    <lineage>
        <taxon>unclassified sequences</taxon>
        <taxon>metagenomes</taxon>
        <taxon>ecological metagenomes</taxon>
    </lineage>
</organism>
<comment type="caution">
    <text evidence="2">The sequence shown here is derived from an EMBL/GenBank/DDBJ whole genome shotgun (WGS) entry which is preliminary data.</text>
</comment>
<accession>X1JAR7</accession>
<reference evidence="2" key="1">
    <citation type="journal article" date="2014" name="Front. Microbiol.">
        <title>High frequency of phylogenetically diverse reductive dehalogenase-homologous genes in deep subseafloor sedimentary metagenomes.</title>
        <authorList>
            <person name="Kawai M."/>
            <person name="Futagami T."/>
            <person name="Toyoda A."/>
            <person name="Takaki Y."/>
            <person name="Nishi S."/>
            <person name="Hori S."/>
            <person name="Arai W."/>
            <person name="Tsubouchi T."/>
            <person name="Morono Y."/>
            <person name="Uchiyama I."/>
            <person name="Ito T."/>
            <person name="Fujiyama A."/>
            <person name="Inagaki F."/>
            <person name="Takami H."/>
        </authorList>
    </citation>
    <scope>NUCLEOTIDE SEQUENCE</scope>
    <source>
        <strain evidence="2">Expedition CK06-06</strain>
    </source>
</reference>
<keyword evidence="1" id="KW-0472">Membrane</keyword>
<keyword evidence="1" id="KW-1133">Transmembrane helix</keyword>
<evidence type="ECO:0000313" key="2">
    <source>
        <dbReference type="EMBL" id="GAH66863.1"/>
    </source>
</evidence>
<protein>
    <submittedName>
        <fullName evidence="2">Uncharacterized protein</fullName>
    </submittedName>
</protein>
<gene>
    <name evidence="2" type="ORF">S03H2_50624</name>
</gene>
<feature type="transmembrane region" description="Helical" evidence="1">
    <location>
        <begin position="12"/>
        <end position="34"/>
    </location>
</feature>
<feature type="non-terminal residue" evidence="2">
    <location>
        <position position="1"/>
    </location>
</feature>
<sequence length="44" mass="4925">YLLYRIGLLKYTVGLVGFLGIINGLLTTIVAFYFKGRIEDVDAD</sequence>
<name>X1JAR7_9ZZZZ</name>
<dbReference type="AlphaFoldDB" id="X1JAR7"/>